<feature type="compositionally biased region" description="Acidic residues" evidence="2">
    <location>
        <begin position="3159"/>
        <end position="3173"/>
    </location>
</feature>
<feature type="compositionally biased region" description="Basic and acidic residues" evidence="2">
    <location>
        <begin position="2795"/>
        <end position="2818"/>
    </location>
</feature>
<evidence type="ECO:0000256" key="1">
    <source>
        <dbReference type="SAM" id="Coils"/>
    </source>
</evidence>
<feature type="compositionally biased region" description="Acidic residues" evidence="2">
    <location>
        <begin position="2784"/>
        <end position="2794"/>
    </location>
</feature>
<feature type="compositionally biased region" description="Basic and acidic residues" evidence="2">
    <location>
        <begin position="2211"/>
        <end position="2231"/>
    </location>
</feature>
<feature type="compositionally biased region" description="Polar residues" evidence="2">
    <location>
        <begin position="3407"/>
        <end position="3417"/>
    </location>
</feature>
<evidence type="ECO:0000313" key="4">
    <source>
        <dbReference type="EMBL" id="CAH3123396.1"/>
    </source>
</evidence>
<feature type="coiled-coil region" evidence="1">
    <location>
        <begin position="577"/>
        <end position="702"/>
    </location>
</feature>
<dbReference type="Pfam" id="PF13516">
    <property type="entry name" value="LRR_6"/>
    <property type="match status" value="1"/>
</dbReference>
<feature type="coiled-coil region" evidence="1">
    <location>
        <begin position="1207"/>
        <end position="1234"/>
    </location>
</feature>
<dbReference type="Pfam" id="PF15257">
    <property type="entry name" value="DUF4590"/>
    <property type="match status" value="1"/>
</dbReference>
<feature type="compositionally biased region" description="Basic and acidic residues" evidence="2">
    <location>
        <begin position="2661"/>
        <end position="2693"/>
    </location>
</feature>
<feature type="coiled-coil region" evidence="1">
    <location>
        <begin position="990"/>
        <end position="1031"/>
    </location>
</feature>
<dbReference type="InterPro" id="IPR027962">
    <property type="entry name" value="ERICH3"/>
</dbReference>
<feature type="compositionally biased region" description="Acidic residues" evidence="2">
    <location>
        <begin position="2569"/>
        <end position="2588"/>
    </location>
</feature>
<feature type="domain" description="DUF4590" evidence="3">
    <location>
        <begin position="2369"/>
        <end position="2465"/>
    </location>
</feature>
<feature type="coiled-coil region" evidence="1">
    <location>
        <begin position="1630"/>
        <end position="1668"/>
    </location>
</feature>
<feature type="coiled-coil region" evidence="1">
    <location>
        <begin position="1450"/>
        <end position="1509"/>
    </location>
</feature>
<evidence type="ECO:0000313" key="5">
    <source>
        <dbReference type="Proteomes" id="UP001159405"/>
    </source>
</evidence>
<comment type="caution">
    <text evidence="4">The sequence shown here is derived from an EMBL/GenBank/DDBJ whole genome shotgun (WGS) entry which is preliminary data.</text>
</comment>
<feature type="compositionally biased region" description="Basic and acidic residues" evidence="2">
    <location>
        <begin position="247"/>
        <end position="259"/>
    </location>
</feature>
<feature type="compositionally biased region" description="Polar residues" evidence="2">
    <location>
        <begin position="11"/>
        <end position="25"/>
    </location>
</feature>
<feature type="compositionally biased region" description="Basic and acidic residues" evidence="2">
    <location>
        <begin position="3174"/>
        <end position="3199"/>
    </location>
</feature>
<feature type="compositionally biased region" description="Acidic residues" evidence="2">
    <location>
        <begin position="3247"/>
        <end position="3256"/>
    </location>
</feature>
<reference evidence="4 5" key="1">
    <citation type="submission" date="2022-05" db="EMBL/GenBank/DDBJ databases">
        <authorList>
            <consortium name="Genoscope - CEA"/>
            <person name="William W."/>
        </authorList>
    </citation>
    <scope>NUCLEOTIDE SEQUENCE [LARGE SCALE GENOMIC DNA]</scope>
</reference>
<dbReference type="PANTHER" id="PTHR23034">
    <property type="entry name" value="GLUTAMATE-RICH PROTEIN 3"/>
    <property type="match status" value="1"/>
</dbReference>
<feature type="compositionally biased region" description="Acidic residues" evidence="2">
    <location>
        <begin position="2754"/>
        <end position="2773"/>
    </location>
</feature>
<proteinExistence type="predicted"/>
<feature type="coiled-coil region" evidence="1">
    <location>
        <begin position="917"/>
        <end position="944"/>
    </location>
</feature>
<feature type="compositionally biased region" description="Basic and acidic residues" evidence="2">
    <location>
        <begin position="3297"/>
        <end position="3315"/>
    </location>
</feature>
<dbReference type="PANTHER" id="PTHR23034:SF2">
    <property type="entry name" value="GLUTAMATE-RICH PROTEIN 3"/>
    <property type="match status" value="1"/>
</dbReference>
<evidence type="ECO:0000256" key="2">
    <source>
        <dbReference type="SAM" id="MobiDB-lite"/>
    </source>
</evidence>
<feature type="region of interest" description="Disordered" evidence="2">
    <location>
        <begin position="1"/>
        <end position="61"/>
    </location>
</feature>
<dbReference type="InterPro" id="IPR048257">
    <property type="entry name" value="DUF4590"/>
</dbReference>
<feature type="coiled-coil region" evidence="1">
    <location>
        <begin position="1728"/>
        <end position="1815"/>
    </location>
</feature>
<dbReference type="InterPro" id="IPR032675">
    <property type="entry name" value="LRR_dom_sf"/>
</dbReference>
<feature type="compositionally biased region" description="Basic and acidic residues" evidence="2">
    <location>
        <begin position="2642"/>
        <end position="2653"/>
    </location>
</feature>
<dbReference type="Gene3D" id="3.80.10.10">
    <property type="entry name" value="Ribonuclease Inhibitor"/>
    <property type="match status" value="2"/>
</dbReference>
<feature type="compositionally biased region" description="Basic and acidic residues" evidence="2">
    <location>
        <begin position="2774"/>
        <end position="2783"/>
    </location>
</feature>
<feature type="region of interest" description="Disordered" evidence="2">
    <location>
        <begin position="2204"/>
        <end position="2254"/>
    </location>
</feature>
<organism evidence="4 5">
    <name type="scientific">Porites lobata</name>
    <dbReference type="NCBI Taxonomy" id="104759"/>
    <lineage>
        <taxon>Eukaryota</taxon>
        <taxon>Metazoa</taxon>
        <taxon>Cnidaria</taxon>
        <taxon>Anthozoa</taxon>
        <taxon>Hexacorallia</taxon>
        <taxon>Scleractinia</taxon>
        <taxon>Fungiina</taxon>
        <taxon>Poritidae</taxon>
        <taxon>Porites</taxon>
    </lineage>
</organism>
<feature type="compositionally biased region" description="Acidic residues" evidence="2">
    <location>
        <begin position="2834"/>
        <end position="2844"/>
    </location>
</feature>
<evidence type="ECO:0000259" key="3">
    <source>
        <dbReference type="Pfam" id="PF15257"/>
    </source>
</evidence>
<feature type="coiled-coil region" evidence="1">
    <location>
        <begin position="1907"/>
        <end position="1934"/>
    </location>
</feature>
<feature type="compositionally biased region" description="Low complexity" evidence="2">
    <location>
        <begin position="2286"/>
        <end position="2296"/>
    </location>
</feature>
<accession>A0ABN8NZI2</accession>
<dbReference type="SUPFAM" id="SSF52047">
    <property type="entry name" value="RNI-like"/>
    <property type="match status" value="1"/>
</dbReference>
<feature type="compositionally biased region" description="Basic and acidic residues" evidence="2">
    <location>
        <begin position="2533"/>
        <end position="2543"/>
    </location>
</feature>
<keyword evidence="5" id="KW-1185">Reference proteome</keyword>
<feature type="coiled-coil region" evidence="1">
    <location>
        <begin position="789"/>
        <end position="862"/>
    </location>
</feature>
<sequence length="3478" mass="392108">MASRPAGLANRGNNRLQLPPVQQKSKIPVRITQLSSDRDNSSSSVDEMKKTRHLPRDGADKFPLSRIPVAACVKKNIKGSERLIRSTQPTGEQKLPKEESDGVHFIEDVIFQDPRSVAENNDTTLTLDIGKSESSSHSHKHDRAGGNGKVASFKSLEDEFIEDFDSFLDGVEEDIGAEENNALESKKDLNERMTELNDSSKTDNSLVTDKLEHACGEVAGVTASEDSIQFISDVNSLLSSSDQDVSDIEHDGLSEKDKDDNEDSWDALDDIKLPHCRFGTWDSFVNNHVSTSSKDMIGTLALKQEYSKDDSLTSVSELPSEELSVCDDQVEVIDNEAANDENYSLYSMDAFGKCCGIPQGSLAAVVNIAEYLLQRELSSLPLAKKCSSHDSLTSVSELPSEKLLVCDDQVEVIDNEATNDEDNVRYSMGAFEGSCGILQCSLAAVVNIAEYLLQKELSSLRLEQKYLSQDSLTSVSEVLSDELSFCDDHDNDTTDNEFIEDENNGLSPVGALEGCCGIRQNSQATVVKVTEYHLQKEKSVALEATVGLNNTSPSSVNKEGHESDEFSLSSAKFQVLIEHMKEKNDALQEIVDFTNRENDKLLDQVIAMKNEAKRTQKEKENLKTELENMKREIERQKSAEEYKERELKNLRGDIETKEEKLKGLEDDLDYTQMDNNDLSYEIDSLQDKLKESEESNECLKGQCYQLEQMVKELKTVASWEASGHDYGYLREEVELLKGSLDLSRHQEELLKHQVHELKDLKTFRDRNDELEGSYKEPDTNEEDPLGQMKYEFEETIKQLKEKLATVEREKVRMSAELHAAKLNVSFGENQLCAMKEEKELIVEKFQDQLVSLRKENSSMITELSRMSDKDTEVRELQKQIKDPTGKNAHLQHKALVGKMEQTADAENILSESSSVDNKILEGKQKKYKNQIKKLKKRIRKNEREIEQVGRFAWQGGRDDRDSTVWLTLLKEERKELAYARNSLRVQTERLQKKETELDFTKMCLQQKEEEMEQTQEGLRLMEETAESLKRVVSQMDTILQYADSHTVNSDISSIVDDCDRDDSNDSLNTDIFLLNEDEHSETGDEEDRSEMRSFLIVGREDKTMKYVENDEELDEDSEHTEVSSDDICRRPMKLQVAQLNQTLKNSLGNAELLKESLQLREERWEEKTSDRDYEIDDLKTQVRIRDSEIESLNGCVAQLENESIAYIEMLKKEVENTKNLLREKEAALVRAEHIARESLENPGIRDHCQFDERVDFVGKPDAIVKKLQENLESAQRQLLQKEATLKETEAFLTTLLASSHSRDFNEFLYKIQSIPEAIDNEKADKTSRPATAEAENNGTVEHLKEKLQITETTLSETIRALERAQAEQAIKASLLEAAEATHSGIVSQLEEKLEETQNRLKEKDDALETVQTKMASLPASSDGDHDEFVEQLQEKLDSTQRSLKERIVALQQVEEDLQIKTSHLAKAESNHTVQVDQFENTIKELERDLKRMESSLREKTDSLKQAETQIQFNASLLAFAQAENNDLMVKLVTRDGELQGDLERTKNLLKEKEDKLMHVKEELEVKARLAASAENKLEGIVSQLECELKSSKISFEETKASLRQSEQKLKRNESVLVSTDAKLCIREKEIMKLKSDRTNLQSSIKRLEGELEETKSRLKERKQTLETTDMELQKHKDIVRQLGSELKISKNSLKETEAALGQSEDKLKFKESVLASTETKLCLREKEILELKSDRTKLESSIKHVKEELEETKTCLKEKKQVLETTDMELHLKKSLLADEERKRNNVVTQLEDDLKAVQNTLKNTETNLENTELDLISKSSLVSSLEAKVCLRGNELEELKLSHKGRDLELERVSASMEDLQKLMEISDTLIADKNKEIVSLRTCLTQRTREIQKMKFNEEPTQGKLQLVSAELSQAHNEKAKLRREVTAAATRLEDQKIAADKERNVQQEQINSALEDVKGKTKIIQDLNVKIKESSIQVSKLECDKREMEQYSRQYKERRTNEMKWLKQALKASRENNTLYEKRIASKRQENAELKREIQRLNNKLLKKDAVDMTKDAAVEVSSRPLMWATLDAQALEAVRKKEVHTSQKHATKRPLASYNSLQDKHLAGYFSNSRMKRHLKRSGLVTKGGKIIDEKTYRLNMAKKEHRKHVRDLLATAIVHKTLDVERVRQYEIRKRLDDIYKVELVRRVKEGRKRKGDEDILPLLSPRERTAHLQRKAAKDKYRERPSTAPAVLEDSTTEDEGPIQPSEIYYDDDTQKLYYRVENPSQTNGYLKDETEELGPSPYTRAYPATYPAPAPPPSGTPRRSRTAGTPRRGVKLQRFHYLARTEPAVARRVQLQSMAEVTMKFLGPSLILTNSMFPEDRLSEVMVLQQHCGGSTLCVFRELLPPNTIFTFISRRHRGAPFGLTFYIDGMQDIRLSSCCEYKHKPSHILGGKNGHFQFVMVEGAAPCYRCQIASAHKGYKSKHRASRGNEEDERNKTFLTEAKQEEGEEEGQVFDVIITKIKPPGDDDADQQKDGDMVDNSTQTPRDDDSGKPEEEVTIEEDDATGAAPDNPEQADKEGEVAEAAEESGADKYDDDEFEESPEKDKEKESESGPKEETDNENNEAKNNEDYKEDFESDEEKEKENGDGEEPDKESDKESDKKSDKESDDESDKSDNESDKESNKSDNESDKGSDKKSEKSDQGSDKEEEPEEEIQDETEDKQPGKQEEADEVDEVEEETDGRQDESSNRPGSAASSEGKQSKNVSFDEDVTVFEDEKDEVPEEEQTQNHEESTVDKEEEVPDETEESGAKADEEENKDGIDAEETVRSPEPDDSSSSSSSSSSESESSDSEDEEKSDGDSKKKKKKLVKITSHDPGSDPDLVSTGQLPDQALKAVGVKPGAKHEGLVQTLLEGKEDIDIADVELTKDQFEEVSKILDAREELGSFILRNTGADDSSLEILVDPLKNSHVKMLNLSVNSIGPDGAKHVAEIIRENKSLKMLLLHANPLADKGVQVIIEAILENPSPSLMNLDLGDCGLTQDGAQHIARLIENNNSITILTISGNSIQLEGWQKISKALSSNTSIENLSLDFNKIGDAEAIVIAEGLQRCKSLRSVDLEGNKIGDNGGRRLFEAVKLNKSIVDLTLVPMNQISREIVDEIKEFLDQRAKGNEPEDAEQNNQDIGEDPQPDKGSAEQSQDKQDRDEEAEKGGDDTREEQEATENEQQRDMVPESSDGQVEQGDNEERKEETNEPASSSAEEGGNDSPEEDQPERQPKADEVSQPADGTSTEEATYTEPSKEQETASAENDESEKKIVQDEEEGEKERGPPENDQEQSGEAAKEGSEQKPLNEASSDFGPSAEAPSEQEPLNEAPSEQEPSNEVPSERGPSNEVPSEQEPSNEAPSEQEPSNELPSERGPSNEVPSEQGPSDEQPSEHGPSDKGSLGEDSPKVAPSEGEKEHSAPSDLVPSVDDKTKEESPVAAEETRSEVNNV</sequence>
<feature type="compositionally biased region" description="Basic and acidic residues" evidence="2">
    <location>
        <begin position="3419"/>
        <end position="3448"/>
    </location>
</feature>
<feature type="coiled-coil region" evidence="1">
    <location>
        <begin position="1140"/>
        <end position="1167"/>
    </location>
</feature>
<feature type="compositionally biased region" description="Acidic residues" evidence="2">
    <location>
        <begin position="2716"/>
        <end position="2727"/>
    </location>
</feature>
<feature type="compositionally biased region" description="Basic and acidic residues" evidence="2">
    <location>
        <begin position="2589"/>
        <end position="2618"/>
    </location>
</feature>
<feature type="coiled-coil region" evidence="1">
    <location>
        <begin position="1347"/>
        <end position="1413"/>
    </location>
</feature>
<dbReference type="InterPro" id="IPR001611">
    <property type="entry name" value="Leu-rich_rpt"/>
</dbReference>
<feature type="coiled-coil region" evidence="1">
    <location>
        <begin position="1542"/>
        <end position="1569"/>
    </location>
</feature>
<feature type="compositionally biased region" description="Polar residues" evidence="2">
    <location>
        <begin position="2736"/>
        <end position="2752"/>
    </location>
</feature>
<feature type="compositionally biased region" description="Polar residues" evidence="2">
    <location>
        <begin position="3377"/>
        <end position="3398"/>
    </location>
</feature>
<gene>
    <name evidence="4" type="ORF">PLOB_00029940</name>
</gene>
<feature type="compositionally biased region" description="Acidic residues" evidence="2">
    <location>
        <begin position="2694"/>
        <end position="2707"/>
    </location>
</feature>
<feature type="compositionally biased region" description="Basic and acidic residues" evidence="2">
    <location>
        <begin position="36"/>
        <end position="60"/>
    </location>
</feature>
<feature type="region of interest" description="Disordered" evidence="2">
    <location>
        <begin position="2270"/>
        <end position="2318"/>
    </location>
</feature>
<feature type="region of interest" description="Disordered" evidence="2">
    <location>
        <begin position="3154"/>
        <end position="3478"/>
    </location>
</feature>
<dbReference type="Proteomes" id="UP001159405">
    <property type="component" value="Unassembled WGS sequence"/>
</dbReference>
<name>A0ABN8NZI2_9CNID</name>
<feature type="compositionally biased region" description="Polar residues" evidence="2">
    <location>
        <begin position="3270"/>
        <end position="3282"/>
    </location>
</feature>
<feature type="compositionally biased region" description="Basic and acidic residues" evidence="2">
    <location>
        <begin position="3456"/>
        <end position="3478"/>
    </location>
</feature>
<feature type="coiled-coil region" evidence="1">
    <location>
        <begin position="1967"/>
        <end position="2054"/>
    </location>
</feature>
<feature type="coiled-coil region" evidence="1">
    <location>
        <begin position="1264"/>
        <end position="1291"/>
    </location>
</feature>
<feature type="region of interest" description="Disordered" evidence="2">
    <location>
        <begin position="2509"/>
        <end position="2873"/>
    </location>
</feature>
<dbReference type="EMBL" id="CALNXK010000038">
    <property type="protein sequence ID" value="CAH3123396.1"/>
    <property type="molecule type" value="Genomic_DNA"/>
</dbReference>
<dbReference type="SMART" id="SM00368">
    <property type="entry name" value="LRR_RI"/>
    <property type="match status" value="6"/>
</dbReference>
<feature type="region of interest" description="Disordered" evidence="2">
    <location>
        <begin position="241"/>
        <end position="263"/>
    </location>
</feature>
<feature type="compositionally biased region" description="Pro residues" evidence="2">
    <location>
        <begin position="2297"/>
        <end position="2306"/>
    </location>
</feature>
<keyword evidence="1" id="KW-0175">Coiled coil</keyword>
<protein>
    <recommendedName>
        <fullName evidence="3">DUF4590 domain-containing protein</fullName>
    </recommendedName>
</protein>
<feature type="compositionally biased region" description="Low complexity" evidence="2">
    <location>
        <begin position="2822"/>
        <end position="2833"/>
    </location>
</feature>